<dbReference type="PROSITE" id="PS50923">
    <property type="entry name" value="SUSHI"/>
    <property type="match status" value="2"/>
</dbReference>
<dbReference type="InterPro" id="IPR035914">
    <property type="entry name" value="Sperma_CUB_dom_sf"/>
</dbReference>
<dbReference type="CDD" id="cd00033">
    <property type="entry name" value="CCP"/>
    <property type="match status" value="2"/>
</dbReference>
<feature type="chain" id="PRO_5046026544" evidence="7">
    <location>
        <begin position="32"/>
        <end position="646"/>
    </location>
</feature>
<dbReference type="Gene3D" id="2.60.120.290">
    <property type="entry name" value="Spermadhesin, CUB domain"/>
    <property type="match status" value="3"/>
</dbReference>
<dbReference type="InterPro" id="IPR051277">
    <property type="entry name" value="SEZ6_CSMD_C4BPB_Regulators"/>
</dbReference>
<evidence type="ECO:0000256" key="5">
    <source>
        <dbReference type="PROSITE-ProRule" id="PRU00302"/>
    </source>
</evidence>
<feature type="domain" description="Sushi" evidence="9">
    <location>
        <begin position="364"/>
        <end position="423"/>
    </location>
</feature>
<evidence type="ECO:0000256" key="3">
    <source>
        <dbReference type="ARBA" id="ARBA00023157"/>
    </source>
</evidence>
<feature type="domain" description="CUB" evidence="8">
    <location>
        <begin position="253"/>
        <end position="362"/>
    </location>
</feature>
<dbReference type="Proteomes" id="UP001369086">
    <property type="component" value="Unassembled WGS sequence"/>
</dbReference>
<dbReference type="Pfam" id="PF00084">
    <property type="entry name" value="Sushi"/>
    <property type="match status" value="2"/>
</dbReference>
<protein>
    <submittedName>
        <fullName evidence="10">Seizure 6-like protein</fullName>
    </submittedName>
</protein>
<feature type="compositionally biased region" description="Pro residues" evidence="6">
    <location>
        <begin position="127"/>
        <end position="150"/>
    </location>
</feature>
<evidence type="ECO:0000256" key="7">
    <source>
        <dbReference type="SAM" id="SignalP"/>
    </source>
</evidence>
<comment type="caution">
    <text evidence="5">Lacks conserved residue(s) required for the propagation of feature annotation.</text>
</comment>
<feature type="region of interest" description="Disordered" evidence="6">
    <location>
        <begin position="95"/>
        <end position="236"/>
    </location>
</feature>
<dbReference type="CDD" id="cd00041">
    <property type="entry name" value="CUB"/>
    <property type="match status" value="3"/>
</dbReference>
<gene>
    <name evidence="10" type="ORF">HHUSO_G15167</name>
</gene>
<keyword evidence="11" id="KW-1185">Reference proteome</keyword>
<dbReference type="SUPFAM" id="SSF57535">
    <property type="entry name" value="Complement control module/SCR domain"/>
    <property type="match status" value="2"/>
</dbReference>
<feature type="signal peptide" evidence="7">
    <location>
        <begin position="1"/>
        <end position="31"/>
    </location>
</feature>
<keyword evidence="1 5" id="KW-0768">Sushi</keyword>
<dbReference type="SUPFAM" id="SSF49854">
    <property type="entry name" value="Spermadhesin, CUB domain"/>
    <property type="match status" value="3"/>
</dbReference>
<feature type="disulfide bond" evidence="4">
    <location>
        <begin position="425"/>
        <end position="452"/>
    </location>
</feature>
<evidence type="ECO:0000256" key="2">
    <source>
        <dbReference type="ARBA" id="ARBA00022737"/>
    </source>
</evidence>
<keyword evidence="3 4" id="KW-1015">Disulfide bond</keyword>
<keyword evidence="7" id="KW-0732">Signal</keyword>
<sequence>MLSAGSDRFGVRRVLSLSFLVWGVGLAQLEAGELEGGPMPSRGPPAGGAAETLRSTLASGGGALSRRQELLESVLRQEGALLSTALPDELLPRQILPGGASRRKPLSQKQINTARKRLRLQTTTVPLPRPSLEPLPSHPPPASLPPPTTPPATHRPRLLGDTIAMTTEAKPTSGNPPSPTLSSTSLQISPYTSPPDPPTLHTNPPQPSSAAPSWGLPLNSTAETRGVEEEEESNTSTIIITTVISTENTPVACSVNFSDPEGYIDSTDYPPLPLYAYLECTYNVEVYTGYGLELQVKSVNLSEGEQLSIRGVDEGGTLLELANETLLVEGQVIRSPTNTISVFFRTFLEGGMGTFQLHYQIFLLSCALPRRPHYGEVAVMDLHPGGTAHFHCHLGYQLQGEGTLACLNDSRPHWSSKVPSCKALCGGAVHNASIGRVLSPNHPGNYSNNLNCSWSLEAPGVQKLHLHFERLALAGKGDRVLVLSGTAENSTVLFDSAHGGLVPFEGVISEGQSVLVQFTSDTEHTATGFNIRYEAFERGHCYEPYLQNGNFTTSDPSYNVGTIVEFTCEAGHSLEQGPPVIECVNLRDPYWNDTEPVCPALCGGELSAPSGLILSPNWPDTYGEGEDCSWRIHVGEERRILLDIHL</sequence>
<feature type="domain" description="Sushi" evidence="9">
    <location>
        <begin position="539"/>
        <end position="600"/>
    </location>
</feature>
<keyword evidence="2" id="KW-0677">Repeat</keyword>
<dbReference type="PANTHER" id="PTHR45656">
    <property type="entry name" value="PROTEIN CBR-CLEC-78"/>
    <property type="match status" value="1"/>
</dbReference>
<dbReference type="InterPro" id="IPR000859">
    <property type="entry name" value="CUB_dom"/>
</dbReference>
<dbReference type="PANTHER" id="PTHR45656:SF8">
    <property type="entry name" value="SEIZURE 6-LIKE PROTEIN"/>
    <property type="match status" value="1"/>
</dbReference>
<dbReference type="PROSITE" id="PS01180">
    <property type="entry name" value="CUB"/>
    <property type="match status" value="3"/>
</dbReference>
<feature type="disulfide bond" evidence="4">
    <location>
        <begin position="253"/>
        <end position="280"/>
    </location>
</feature>
<organism evidence="10 11">
    <name type="scientific">Huso huso</name>
    <name type="common">Beluga</name>
    <name type="synonym">Acipenser huso</name>
    <dbReference type="NCBI Taxonomy" id="61971"/>
    <lineage>
        <taxon>Eukaryota</taxon>
        <taxon>Metazoa</taxon>
        <taxon>Chordata</taxon>
        <taxon>Craniata</taxon>
        <taxon>Vertebrata</taxon>
        <taxon>Euteleostomi</taxon>
        <taxon>Actinopterygii</taxon>
        <taxon>Chondrostei</taxon>
        <taxon>Acipenseriformes</taxon>
        <taxon>Acipenseridae</taxon>
        <taxon>Huso</taxon>
    </lineage>
</organism>
<evidence type="ECO:0000313" key="11">
    <source>
        <dbReference type="Proteomes" id="UP001369086"/>
    </source>
</evidence>
<feature type="domain" description="CUB" evidence="8">
    <location>
        <begin position="425"/>
        <end position="536"/>
    </location>
</feature>
<evidence type="ECO:0000313" key="10">
    <source>
        <dbReference type="EMBL" id="KAK6483630.1"/>
    </source>
</evidence>
<dbReference type="EMBL" id="JAHFZB010000012">
    <property type="protein sequence ID" value="KAK6483630.1"/>
    <property type="molecule type" value="Genomic_DNA"/>
</dbReference>
<accession>A0ABR0ZFP3</accession>
<reference evidence="10 11" key="1">
    <citation type="submission" date="2021-05" db="EMBL/GenBank/DDBJ databases">
        <authorList>
            <person name="Zahm M."/>
            <person name="Klopp C."/>
            <person name="Cabau C."/>
            <person name="Kuhl H."/>
            <person name="Suciu R."/>
            <person name="Ciorpac M."/>
            <person name="Holostenco D."/>
            <person name="Gessner J."/>
            <person name="Wuertz S."/>
            <person name="Hohne C."/>
            <person name="Stock M."/>
            <person name="Gislard M."/>
            <person name="Lluch J."/>
            <person name="Milhes M."/>
            <person name="Lampietro C."/>
            <person name="Lopez Roques C."/>
            <person name="Donnadieu C."/>
            <person name="Du K."/>
            <person name="Schartl M."/>
            <person name="Guiguen Y."/>
        </authorList>
    </citation>
    <scope>NUCLEOTIDE SEQUENCE [LARGE SCALE GENOMIC DNA]</scope>
    <source>
        <strain evidence="10">Hh-F2</strain>
        <tissue evidence="10">Blood</tissue>
    </source>
</reference>
<feature type="domain" description="CUB" evidence="8">
    <location>
        <begin position="602"/>
        <end position="646"/>
    </location>
</feature>
<dbReference type="Pfam" id="PF00431">
    <property type="entry name" value="CUB"/>
    <property type="match status" value="2"/>
</dbReference>
<evidence type="ECO:0000259" key="9">
    <source>
        <dbReference type="PROSITE" id="PS50923"/>
    </source>
</evidence>
<dbReference type="SMART" id="SM00032">
    <property type="entry name" value="CCP"/>
    <property type="match status" value="2"/>
</dbReference>
<dbReference type="InterPro" id="IPR000436">
    <property type="entry name" value="Sushi_SCR_CCP_dom"/>
</dbReference>
<dbReference type="SMART" id="SM00042">
    <property type="entry name" value="CUB"/>
    <property type="match status" value="2"/>
</dbReference>
<comment type="caution">
    <text evidence="10">The sequence shown here is derived from an EMBL/GenBank/DDBJ whole genome shotgun (WGS) entry which is preliminary data.</text>
</comment>
<dbReference type="Gene3D" id="2.10.70.10">
    <property type="entry name" value="Complement Module, domain 1"/>
    <property type="match status" value="2"/>
</dbReference>
<name>A0ABR0ZFP3_HUSHU</name>
<proteinExistence type="predicted"/>
<evidence type="ECO:0000256" key="1">
    <source>
        <dbReference type="ARBA" id="ARBA00022659"/>
    </source>
</evidence>
<dbReference type="InterPro" id="IPR035976">
    <property type="entry name" value="Sushi/SCR/CCP_sf"/>
</dbReference>
<evidence type="ECO:0000256" key="6">
    <source>
        <dbReference type="SAM" id="MobiDB-lite"/>
    </source>
</evidence>
<evidence type="ECO:0000259" key="8">
    <source>
        <dbReference type="PROSITE" id="PS01180"/>
    </source>
</evidence>
<feature type="compositionally biased region" description="Low complexity" evidence="6">
    <location>
        <begin position="180"/>
        <end position="190"/>
    </location>
</feature>
<evidence type="ECO:0000256" key="4">
    <source>
        <dbReference type="PROSITE-ProRule" id="PRU00059"/>
    </source>
</evidence>